<dbReference type="AlphaFoldDB" id="A0AAD6X2B2"/>
<evidence type="ECO:0000313" key="2">
    <source>
        <dbReference type="EMBL" id="KAJ7029619.1"/>
    </source>
</evidence>
<evidence type="ECO:0000256" key="1">
    <source>
        <dbReference type="SAM" id="Coils"/>
    </source>
</evidence>
<evidence type="ECO:0000313" key="3">
    <source>
        <dbReference type="Proteomes" id="UP001218188"/>
    </source>
</evidence>
<reference evidence="2" key="1">
    <citation type="submission" date="2023-03" db="EMBL/GenBank/DDBJ databases">
        <title>Massive genome expansion in bonnet fungi (Mycena s.s.) driven by repeated elements and novel gene families across ecological guilds.</title>
        <authorList>
            <consortium name="Lawrence Berkeley National Laboratory"/>
            <person name="Harder C.B."/>
            <person name="Miyauchi S."/>
            <person name="Viragh M."/>
            <person name="Kuo A."/>
            <person name="Thoen E."/>
            <person name="Andreopoulos B."/>
            <person name="Lu D."/>
            <person name="Skrede I."/>
            <person name="Drula E."/>
            <person name="Henrissat B."/>
            <person name="Morin E."/>
            <person name="Kohler A."/>
            <person name="Barry K."/>
            <person name="LaButti K."/>
            <person name="Morin E."/>
            <person name="Salamov A."/>
            <person name="Lipzen A."/>
            <person name="Mereny Z."/>
            <person name="Hegedus B."/>
            <person name="Baldrian P."/>
            <person name="Stursova M."/>
            <person name="Weitz H."/>
            <person name="Taylor A."/>
            <person name="Grigoriev I.V."/>
            <person name="Nagy L.G."/>
            <person name="Martin F."/>
            <person name="Kauserud H."/>
        </authorList>
    </citation>
    <scope>NUCLEOTIDE SEQUENCE</scope>
    <source>
        <strain evidence="2">CBHHK200</strain>
    </source>
</reference>
<comment type="caution">
    <text evidence="2">The sequence shown here is derived from an EMBL/GenBank/DDBJ whole genome shotgun (WGS) entry which is preliminary data.</text>
</comment>
<dbReference type="EMBL" id="JARJCM010000099">
    <property type="protein sequence ID" value="KAJ7029619.1"/>
    <property type="molecule type" value="Genomic_DNA"/>
</dbReference>
<keyword evidence="3" id="KW-1185">Reference proteome</keyword>
<dbReference type="Proteomes" id="UP001218188">
    <property type="component" value="Unassembled WGS sequence"/>
</dbReference>
<feature type="coiled-coil region" evidence="1">
    <location>
        <begin position="150"/>
        <end position="188"/>
    </location>
</feature>
<proteinExistence type="predicted"/>
<protein>
    <submittedName>
        <fullName evidence="2">Uncharacterized protein</fullName>
    </submittedName>
</protein>
<name>A0AAD6X2B2_9AGAR</name>
<accession>A0AAD6X2B2</accession>
<keyword evidence="1" id="KW-0175">Coiled coil</keyword>
<organism evidence="2 3">
    <name type="scientific">Mycena alexandri</name>
    <dbReference type="NCBI Taxonomy" id="1745969"/>
    <lineage>
        <taxon>Eukaryota</taxon>
        <taxon>Fungi</taxon>
        <taxon>Dikarya</taxon>
        <taxon>Basidiomycota</taxon>
        <taxon>Agaricomycotina</taxon>
        <taxon>Agaricomycetes</taxon>
        <taxon>Agaricomycetidae</taxon>
        <taxon>Agaricales</taxon>
        <taxon>Marasmiineae</taxon>
        <taxon>Mycenaceae</taxon>
        <taxon>Mycena</taxon>
    </lineage>
</organism>
<gene>
    <name evidence="2" type="ORF">C8F04DRAFT_1264699</name>
</gene>
<sequence length="202" mass="22478">MMPDATRPQSSNVLTDEEDRAFKRLAIEGAPLDAGLRNWVDRYVPAGAPVRKPKPPGYVAGSAVRERVAARALAAARERPALEEKAFMRRSVGIPINPRPKLPGYVAGAAVRARVAARRERVDTLMELRKPRARPRGFVRLGPLSEPLLSREAREKAAKAAKIKAREEAEAQRQREASAANVAELIRQRLAGEQRQKKYWGY</sequence>